<dbReference type="InterPro" id="IPR051012">
    <property type="entry name" value="CellSynth/LPSAsmb/PSIAsmb"/>
</dbReference>
<name>A0A6C2YMY8_9BACT</name>
<keyword evidence="1" id="KW-0677">Repeat</keyword>
<evidence type="ECO:0000256" key="4">
    <source>
        <dbReference type="SAM" id="Phobius"/>
    </source>
</evidence>
<dbReference type="RefSeq" id="WP_162657885.1">
    <property type="nucleotide sequence ID" value="NZ_LR593887.1"/>
</dbReference>
<keyword evidence="4" id="KW-1133">Transmembrane helix</keyword>
<dbReference type="AlphaFoldDB" id="A0A6C2YMY8"/>
<dbReference type="InterPro" id="IPR011990">
    <property type="entry name" value="TPR-like_helical_dom_sf"/>
</dbReference>
<sequence length="463" mass="51429">MTQPQNSEAPMTRPRSRAGMVLFGLLVLAIASVIWLTLPRSPTLPMPPEIPDAIAEVEIVEALRSARDRLMQDRTRADRWGEYGLVLLAHLFDEEADRCFAQAATLDPNAAQWPYARGLLASKRQPEQAAAWFQRAAELSPDSENGAAMRLQYADWLAEQQQSSEAEAIYREELQRNAQSIRAQFGLAQIQMLQGQSEQAEIGFRATQADRFAAKRSKVQLAILARQRGEAELAAQLERDLAGLPADPPWPDPILDVTLGLRAGRRQRERQIRELEEAGNYREAAEIYLRQIEREPTLEDYVGAGVNLARLQEFPRAISLLQEAESRAPADANVQYTLALVRYSSIEAELGSSVGRAKHQGTLEQVVRHAQLAVKSKPEFAQAELFWGMALTQLGKPSEAIPHLQRAAAGQANRIAPHLALAEAYLQTRQLGEAQSAWKKAHQLEPDAPAVRAFQARLTPSNP</sequence>
<dbReference type="KEGG" id="tim:GMBLW1_12160"/>
<organism evidence="5">
    <name type="scientific">Tuwongella immobilis</name>
    <dbReference type="NCBI Taxonomy" id="692036"/>
    <lineage>
        <taxon>Bacteria</taxon>
        <taxon>Pseudomonadati</taxon>
        <taxon>Planctomycetota</taxon>
        <taxon>Planctomycetia</taxon>
        <taxon>Gemmatales</taxon>
        <taxon>Gemmataceae</taxon>
        <taxon>Tuwongella</taxon>
    </lineage>
</organism>
<dbReference type="PANTHER" id="PTHR45586:SF1">
    <property type="entry name" value="LIPOPOLYSACCHARIDE ASSEMBLY PROTEIN B"/>
    <property type="match status" value="1"/>
</dbReference>
<dbReference type="EMBL" id="LR586016">
    <property type="protein sequence ID" value="VIP02744.1"/>
    <property type="molecule type" value="Genomic_DNA"/>
</dbReference>
<reference evidence="5" key="1">
    <citation type="submission" date="2019-04" db="EMBL/GenBank/DDBJ databases">
        <authorList>
            <consortium name="Science for Life Laboratories"/>
        </authorList>
    </citation>
    <scope>NUCLEOTIDE SEQUENCE</scope>
    <source>
        <strain evidence="5">MBLW1</strain>
    </source>
</reference>
<dbReference type="PANTHER" id="PTHR45586">
    <property type="entry name" value="TPR REPEAT-CONTAINING PROTEIN PA4667"/>
    <property type="match status" value="1"/>
</dbReference>
<evidence type="ECO:0000256" key="1">
    <source>
        <dbReference type="ARBA" id="ARBA00022737"/>
    </source>
</evidence>
<dbReference type="Proteomes" id="UP000464378">
    <property type="component" value="Chromosome"/>
</dbReference>
<dbReference type="PROSITE" id="PS50005">
    <property type="entry name" value="TPR"/>
    <property type="match status" value="1"/>
</dbReference>
<feature type="transmembrane region" description="Helical" evidence="4">
    <location>
        <begin position="20"/>
        <end position="38"/>
    </location>
</feature>
<keyword evidence="4" id="KW-0472">Membrane</keyword>
<dbReference type="EMBL" id="LR593887">
    <property type="protein sequence ID" value="VTS02322.1"/>
    <property type="molecule type" value="Genomic_DNA"/>
</dbReference>
<evidence type="ECO:0000256" key="2">
    <source>
        <dbReference type="ARBA" id="ARBA00022803"/>
    </source>
</evidence>
<evidence type="ECO:0008006" key="7">
    <source>
        <dbReference type="Google" id="ProtNLM"/>
    </source>
</evidence>
<dbReference type="SUPFAM" id="SSF48452">
    <property type="entry name" value="TPR-like"/>
    <property type="match status" value="2"/>
</dbReference>
<accession>A0A6C2YMY8</accession>
<keyword evidence="2 3" id="KW-0802">TPR repeat</keyword>
<dbReference type="Pfam" id="PF14559">
    <property type="entry name" value="TPR_19"/>
    <property type="match status" value="1"/>
</dbReference>
<dbReference type="Gene3D" id="1.25.40.10">
    <property type="entry name" value="Tetratricopeptide repeat domain"/>
    <property type="match status" value="2"/>
</dbReference>
<keyword evidence="6" id="KW-1185">Reference proteome</keyword>
<gene>
    <name evidence="5" type="ORF">GMBLW1_12160</name>
</gene>
<dbReference type="InterPro" id="IPR019734">
    <property type="entry name" value="TPR_rpt"/>
</dbReference>
<evidence type="ECO:0000313" key="6">
    <source>
        <dbReference type="Proteomes" id="UP000464378"/>
    </source>
</evidence>
<evidence type="ECO:0000256" key="3">
    <source>
        <dbReference type="PROSITE-ProRule" id="PRU00339"/>
    </source>
</evidence>
<evidence type="ECO:0000313" key="5">
    <source>
        <dbReference type="EMBL" id="VIP02744.1"/>
    </source>
</evidence>
<feature type="repeat" description="TPR" evidence="3">
    <location>
        <begin position="415"/>
        <end position="448"/>
    </location>
</feature>
<dbReference type="InParanoid" id="A0A6C2YMY8"/>
<protein>
    <recommendedName>
        <fullName evidence="7">Tetratricopeptide repeat protein</fullName>
    </recommendedName>
</protein>
<keyword evidence="4" id="KW-0812">Transmembrane</keyword>
<proteinExistence type="predicted"/>